<organism evidence="4 5">
    <name type="scientific">Delitschia confertaspora ATCC 74209</name>
    <dbReference type="NCBI Taxonomy" id="1513339"/>
    <lineage>
        <taxon>Eukaryota</taxon>
        <taxon>Fungi</taxon>
        <taxon>Dikarya</taxon>
        <taxon>Ascomycota</taxon>
        <taxon>Pezizomycotina</taxon>
        <taxon>Dothideomycetes</taxon>
        <taxon>Pleosporomycetidae</taxon>
        <taxon>Pleosporales</taxon>
        <taxon>Delitschiaceae</taxon>
        <taxon>Delitschia</taxon>
    </lineage>
</organism>
<dbReference type="AlphaFoldDB" id="A0A9P4JS56"/>
<dbReference type="SMART" id="SM00822">
    <property type="entry name" value="PKS_KR"/>
    <property type="match status" value="1"/>
</dbReference>
<keyword evidence="2" id="KW-0560">Oxidoreductase</keyword>
<dbReference type="SUPFAM" id="SSF51735">
    <property type="entry name" value="NAD(P)-binding Rossmann-fold domains"/>
    <property type="match status" value="1"/>
</dbReference>
<dbReference type="PANTHER" id="PTHR44196">
    <property type="entry name" value="DEHYDROGENASE/REDUCTASE SDR FAMILY MEMBER 7B"/>
    <property type="match status" value="1"/>
</dbReference>
<dbReference type="PRINTS" id="PR00081">
    <property type="entry name" value="GDHRDH"/>
</dbReference>
<dbReference type="CDD" id="cd05233">
    <property type="entry name" value="SDR_c"/>
    <property type="match status" value="1"/>
</dbReference>
<feature type="domain" description="Ketoreductase" evidence="3">
    <location>
        <begin position="36"/>
        <end position="218"/>
    </location>
</feature>
<keyword evidence="5" id="KW-1185">Reference proteome</keyword>
<comment type="similarity">
    <text evidence="1">Belongs to the short-chain dehydrogenases/reductases (SDR) family.</text>
</comment>
<dbReference type="Gene3D" id="3.40.50.720">
    <property type="entry name" value="NAD(P)-binding Rossmann-like Domain"/>
    <property type="match status" value="1"/>
</dbReference>
<dbReference type="PANTHER" id="PTHR44196:SF1">
    <property type="entry name" value="DEHYDROGENASE_REDUCTASE SDR FAMILY MEMBER 7B"/>
    <property type="match status" value="1"/>
</dbReference>
<dbReference type="Proteomes" id="UP000799536">
    <property type="component" value="Unassembled WGS sequence"/>
</dbReference>
<accession>A0A9P4JS56</accession>
<dbReference type="InterPro" id="IPR057326">
    <property type="entry name" value="KR_dom"/>
</dbReference>
<gene>
    <name evidence="4" type="ORF">GQ43DRAFT_447436</name>
</gene>
<evidence type="ECO:0000313" key="5">
    <source>
        <dbReference type="Proteomes" id="UP000799536"/>
    </source>
</evidence>
<sequence>MDPNAFTVPFQATKSLKRELYKSIDPKNPQLKATGKTILITGATGGLGGEIARAWATAGAKGIALVGQKKELLEEPIQAIKAISSSTQVLALTADITSESDVEALFKQVSEAFGVIDVVVHTAGSMVGGPVGDLPPNEWFRDFEVNVKGSYILAHYYLKLGQSGTLIILGTLGASFTVPGMSAYSGSKMALLKLAEYLDAEKPNLRVFTVHPGIVAATDTNRGMVVESLTPFAIDKGIQAGGLSLYLAQPKADYLKGSFISVNWDVDELEAHKSEITEKQLLKLGFLKAQLGPEGHPWS</sequence>
<evidence type="ECO:0000313" key="4">
    <source>
        <dbReference type="EMBL" id="KAF2203381.1"/>
    </source>
</evidence>
<comment type="caution">
    <text evidence="4">The sequence shown here is derived from an EMBL/GenBank/DDBJ whole genome shotgun (WGS) entry which is preliminary data.</text>
</comment>
<dbReference type="GO" id="GO:0016020">
    <property type="term" value="C:membrane"/>
    <property type="evidence" value="ECO:0007669"/>
    <property type="project" value="TreeGrafter"/>
</dbReference>
<proteinExistence type="inferred from homology"/>
<evidence type="ECO:0000256" key="2">
    <source>
        <dbReference type="ARBA" id="ARBA00023002"/>
    </source>
</evidence>
<dbReference type="InterPro" id="IPR002347">
    <property type="entry name" value="SDR_fam"/>
</dbReference>
<reference evidence="4" key="1">
    <citation type="journal article" date="2020" name="Stud. Mycol.">
        <title>101 Dothideomycetes genomes: a test case for predicting lifestyles and emergence of pathogens.</title>
        <authorList>
            <person name="Haridas S."/>
            <person name="Albert R."/>
            <person name="Binder M."/>
            <person name="Bloem J."/>
            <person name="Labutti K."/>
            <person name="Salamov A."/>
            <person name="Andreopoulos B."/>
            <person name="Baker S."/>
            <person name="Barry K."/>
            <person name="Bills G."/>
            <person name="Bluhm B."/>
            <person name="Cannon C."/>
            <person name="Castanera R."/>
            <person name="Culley D."/>
            <person name="Daum C."/>
            <person name="Ezra D."/>
            <person name="Gonzalez J."/>
            <person name="Henrissat B."/>
            <person name="Kuo A."/>
            <person name="Liang C."/>
            <person name="Lipzen A."/>
            <person name="Lutzoni F."/>
            <person name="Magnuson J."/>
            <person name="Mondo S."/>
            <person name="Nolan M."/>
            <person name="Ohm R."/>
            <person name="Pangilinan J."/>
            <person name="Park H.-J."/>
            <person name="Ramirez L."/>
            <person name="Alfaro M."/>
            <person name="Sun H."/>
            <person name="Tritt A."/>
            <person name="Yoshinaga Y."/>
            <person name="Zwiers L.-H."/>
            <person name="Turgeon B."/>
            <person name="Goodwin S."/>
            <person name="Spatafora J."/>
            <person name="Crous P."/>
            <person name="Grigoriev I."/>
        </authorList>
    </citation>
    <scope>NUCLEOTIDE SEQUENCE</scope>
    <source>
        <strain evidence="4">ATCC 74209</strain>
    </source>
</reference>
<dbReference type="Pfam" id="PF00106">
    <property type="entry name" value="adh_short"/>
    <property type="match status" value="1"/>
</dbReference>
<evidence type="ECO:0000256" key="1">
    <source>
        <dbReference type="ARBA" id="ARBA00006484"/>
    </source>
</evidence>
<protein>
    <submittedName>
        <fullName evidence="4">NAD(P)-binding protein</fullName>
    </submittedName>
</protein>
<dbReference type="GO" id="GO:0016491">
    <property type="term" value="F:oxidoreductase activity"/>
    <property type="evidence" value="ECO:0007669"/>
    <property type="project" value="UniProtKB-KW"/>
</dbReference>
<dbReference type="InterPro" id="IPR036291">
    <property type="entry name" value="NAD(P)-bd_dom_sf"/>
</dbReference>
<dbReference type="EMBL" id="ML993904">
    <property type="protein sequence ID" value="KAF2203381.1"/>
    <property type="molecule type" value="Genomic_DNA"/>
</dbReference>
<evidence type="ECO:0000259" key="3">
    <source>
        <dbReference type="SMART" id="SM00822"/>
    </source>
</evidence>
<dbReference type="OrthoDB" id="1933717at2759"/>
<name>A0A9P4JS56_9PLEO</name>